<evidence type="ECO:0000313" key="15">
    <source>
        <dbReference type="Proteomes" id="UP000823388"/>
    </source>
</evidence>
<feature type="domain" description="Protein kinase" evidence="13">
    <location>
        <begin position="8"/>
        <end position="281"/>
    </location>
</feature>
<dbReference type="GO" id="GO:0004674">
    <property type="term" value="F:protein serine/threonine kinase activity"/>
    <property type="evidence" value="ECO:0007669"/>
    <property type="project" value="UniProtKB-KW"/>
</dbReference>
<comment type="similarity">
    <text evidence="1">Belongs to the protein kinase superfamily. NEK Ser/Thr protein kinase family. NIMA subfamily.</text>
</comment>
<sequence>MESRMDQYEIMEQIGRGAFGAAILVNHKIEKKKYVLKKIRLARQTERCRKSAHQEMALIARLQHPYIVEFKEAWVEKGCYVCIVTGYCEGGDMDELMKKSNGTYFPEEVLLKWFAQLVLAVDYLHSNYVLHRDLKCSNIFLTKDQDIRLGDFGLAKTLKEDDLASSVVGTPNYMCPELLADIPYGFKSDIWSLGCCMYEMAAHRPAFKAFVFFRLLKILMVFPDLHCLQDMAGLISKINRSSMGPLPACYSVSMKTLIKSMLRKSPEHRPTASEILKNPYLQPYVNQYRPLYDASNTMRMPEKPLPTSRSSQRSMSDSQSSSISSSDIDGTQSDRSTSCATTSSDRRTNDTRNTQDVDQAMSDEKYSTPEDLRGNKDNSSVQFKRQDSSKSIHVDIHPRTESKQPKIIEKIMTTLREESRLREITSPVRGGIKPSTGLINNNQVEHPLQVSRTNSDMSCSLKSGNILSLDKHANQVEASPPLKQESPIAEHSPKIKTAGPSTPEPAKQITENGAVASGKTKSRTPPAARRTSPQRQAGVGTPSLPVTVTRRAHTKVTTEREKTPERPSRGSDNALSDPPRNVMISAAPSDGQHMKLDDLQAKSTNLWEFFSVSTKEHNSACSNSTVGCTENMDSSKLSEPDSPVCLVSPCIGSAPNTVSEENDLSIIICSEISTDKIIGTNNGGSTLRCSLEPSFLSSEQEFVSKDDVQSNQHGKSTTSQSGEDKFTVQELLSSAPEAPPILSSSEVAPSIPLAPEVAPSVQVTKGTLSEAPVSLQSWKKHVVSHLNPPVDDIAQTIQHSPFYVSDEQPTPETAQREAQSTDIIKLLNVVPEEADARSSSSNTLPPAHASSVTATSHVSEASAAKAPDTSDLVKLSAATPETSNGIKEEASPAKEALDVTSFQQRAEALEGLLELSAELLENQRLEELSIVLKPFGKNKVSPRETAIWLARSFKGMMSDDAGRPSL</sequence>
<dbReference type="GO" id="GO:0007017">
    <property type="term" value="P:microtubule-based process"/>
    <property type="evidence" value="ECO:0007669"/>
    <property type="project" value="TreeGrafter"/>
</dbReference>
<dbReference type="PROSITE" id="PS00107">
    <property type="entry name" value="PROTEIN_KINASE_ATP"/>
    <property type="match status" value="1"/>
</dbReference>
<comment type="caution">
    <text evidence="14">The sequence shown here is derived from an EMBL/GenBank/DDBJ whole genome shotgun (WGS) entry which is preliminary data.</text>
</comment>
<feature type="compositionally biased region" description="Polar residues" evidence="12">
    <location>
        <begin position="837"/>
        <end position="859"/>
    </location>
</feature>
<evidence type="ECO:0000256" key="9">
    <source>
        <dbReference type="ARBA" id="ARBA00048679"/>
    </source>
</evidence>
<evidence type="ECO:0000313" key="14">
    <source>
        <dbReference type="EMBL" id="KAG2627215.1"/>
    </source>
</evidence>
<dbReference type="InterPro" id="IPR017441">
    <property type="entry name" value="Protein_kinase_ATP_BS"/>
</dbReference>
<evidence type="ECO:0000256" key="11">
    <source>
        <dbReference type="PROSITE-ProRule" id="PRU10141"/>
    </source>
</evidence>
<feature type="compositionally biased region" description="Basic and acidic residues" evidence="12">
    <location>
        <begin position="362"/>
        <end position="376"/>
    </location>
</feature>
<dbReference type="Pfam" id="PF00069">
    <property type="entry name" value="Pkinase"/>
    <property type="match status" value="1"/>
</dbReference>
<evidence type="ECO:0000256" key="5">
    <source>
        <dbReference type="ARBA" id="ARBA00022741"/>
    </source>
</evidence>
<feature type="region of interest" description="Disordered" evidence="12">
    <location>
        <begin position="295"/>
        <end position="391"/>
    </location>
</feature>
<dbReference type="InterPro" id="IPR008271">
    <property type="entry name" value="Ser/Thr_kinase_AS"/>
</dbReference>
<feature type="region of interest" description="Disordered" evidence="12">
    <location>
        <begin position="700"/>
        <end position="724"/>
    </location>
</feature>
<feature type="compositionally biased region" description="Polar residues" evidence="12">
    <location>
        <begin position="329"/>
        <end position="340"/>
    </location>
</feature>
<keyword evidence="7 11" id="KW-0067">ATP-binding</keyword>
<dbReference type="PROSITE" id="PS00108">
    <property type="entry name" value="PROTEIN_KINASE_ST"/>
    <property type="match status" value="1"/>
</dbReference>
<evidence type="ECO:0000256" key="8">
    <source>
        <dbReference type="ARBA" id="ARBA00047899"/>
    </source>
</evidence>
<reference evidence="14" key="1">
    <citation type="submission" date="2020-05" db="EMBL/GenBank/DDBJ databases">
        <title>WGS assembly of Panicum virgatum.</title>
        <authorList>
            <person name="Lovell J.T."/>
            <person name="Jenkins J."/>
            <person name="Shu S."/>
            <person name="Juenger T.E."/>
            <person name="Schmutz J."/>
        </authorList>
    </citation>
    <scope>NUCLEOTIDE SEQUENCE</scope>
    <source>
        <strain evidence="14">AP13</strain>
    </source>
</reference>
<dbReference type="FunFam" id="3.30.200.20:FF:000108">
    <property type="entry name" value="Serine/threonine-protein kinase Nek2"/>
    <property type="match status" value="1"/>
</dbReference>
<dbReference type="Gene3D" id="1.10.510.10">
    <property type="entry name" value="Transferase(Phosphotransferase) domain 1"/>
    <property type="match status" value="1"/>
</dbReference>
<evidence type="ECO:0000256" key="10">
    <source>
        <dbReference type="ARBA" id="ARBA00055766"/>
    </source>
</evidence>
<feature type="region of interest" description="Disordered" evidence="12">
    <location>
        <begin position="834"/>
        <end position="871"/>
    </location>
</feature>
<name>A0A8T0UYZ3_PANVG</name>
<dbReference type="AlphaFoldDB" id="A0A8T0UYZ3"/>
<dbReference type="FunFam" id="1.10.510.10:FF:000504">
    <property type="entry name" value="Serine/threonine-protein kinase Nek5"/>
    <property type="match status" value="1"/>
</dbReference>
<dbReference type="CDD" id="cd08215">
    <property type="entry name" value="STKc_Nek"/>
    <property type="match status" value="1"/>
</dbReference>
<evidence type="ECO:0000256" key="12">
    <source>
        <dbReference type="SAM" id="MobiDB-lite"/>
    </source>
</evidence>
<keyword evidence="5 11" id="KW-0547">Nucleotide-binding</keyword>
<feature type="region of interest" description="Disordered" evidence="12">
    <location>
        <begin position="479"/>
        <end position="581"/>
    </location>
</feature>
<evidence type="ECO:0000256" key="1">
    <source>
        <dbReference type="ARBA" id="ARBA00010886"/>
    </source>
</evidence>
<dbReference type="PROSITE" id="PS50011">
    <property type="entry name" value="PROTEIN_KINASE_DOM"/>
    <property type="match status" value="1"/>
</dbReference>
<comment type="function">
    <text evidence="10">May be involved in plant development processes.</text>
</comment>
<feature type="compositionally biased region" description="Low complexity" evidence="12">
    <location>
        <begin position="308"/>
        <end position="328"/>
    </location>
</feature>
<dbReference type="PANTHER" id="PTHR43671:SF97">
    <property type="entry name" value="SERINE_THREONINE-PROTEIN KINASE NEK4"/>
    <property type="match status" value="1"/>
</dbReference>
<dbReference type="Proteomes" id="UP000823388">
    <property type="component" value="Chromosome 3K"/>
</dbReference>
<comment type="catalytic activity">
    <reaction evidence="8">
        <text>L-threonyl-[protein] + ATP = O-phospho-L-threonyl-[protein] + ADP + H(+)</text>
        <dbReference type="Rhea" id="RHEA:46608"/>
        <dbReference type="Rhea" id="RHEA-COMP:11060"/>
        <dbReference type="Rhea" id="RHEA-COMP:11605"/>
        <dbReference type="ChEBI" id="CHEBI:15378"/>
        <dbReference type="ChEBI" id="CHEBI:30013"/>
        <dbReference type="ChEBI" id="CHEBI:30616"/>
        <dbReference type="ChEBI" id="CHEBI:61977"/>
        <dbReference type="ChEBI" id="CHEBI:456216"/>
        <dbReference type="EC" id="2.7.11.1"/>
    </reaction>
</comment>
<dbReference type="InterPro" id="IPR011009">
    <property type="entry name" value="Kinase-like_dom_sf"/>
</dbReference>
<dbReference type="SMART" id="SM00220">
    <property type="entry name" value="S_TKc"/>
    <property type="match status" value="1"/>
</dbReference>
<keyword evidence="6" id="KW-0418">Kinase</keyword>
<keyword evidence="4" id="KW-0808">Transferase</keyword>
<feature type="compositionally biased region" description="Polar residues" evidence="12">
    <location>
        <begin position="709"/>
        <end position="721"/>
    </location>
</feature>
<feature type="compositionally biased region" description="Basic and acidic residues" evidence="12">
    <location>
        <begin position="556"/>
        <end position="569"/>
    </location>
</feature>
<accession>A0A8T0UYZ3</accession>
<dbReference type="SUPFAM" id="SSF56112">
    <property type="entry name" value="Protein kinase-like (PK-like)"/>
    <property type="match status" value="1"/>
</dbReference>
<evidence type="ECO:0000256" key="3">
    <source>
        <dbReference type="ARBA" id="ARBA00022527"/>
    </source>
</evidence>
<dbReference type="PANTHER" id="PTHR43671">
    <property type="entry name" value="SERINE/THREONINE-PROTEIN KINASE NEK"/>
    <property type="match status" value="1"/>
</dbReference>
<gene>
    <name evidence="14" type="ORF">PVAP13_3KG122189</name>
</gene>
<protein>
    <recommendedName>
        <fullName evidence="2">non-specific serine/threonine protein kinase</fullName>
        <ecNumber evidence="2">2.7.11.1</ecNumber>
    </recommendedName>
</protein>
<dbReference type="InterPro" id="IPR000719">
    <property type="entry name" value="Prot_kinase_dom"/>
</dbReference>
<dbReference type="EMBL" id="CM029041">
    <property type="protein sequence ID" value="KAG2627215.1"/>
    <property type="molecule type" value="Genomic_DNA"/>
</dbReference>
<dbReference type="Gene3D" id="3.30.200.20">
    <property type="entry name" value="Phosphorylase Kinase, domain 1"/>
    <property type="match status" value="1"/>
</dbReference>
<evidence type="ECO:0000259" key="13">
    <source>
        <dbReference type="PROSITE" id="PS50011"/>
    </source>
</evidence>
<keyword evidence="3" id="KW-0723">Serine/threonine-protein kinase</keyword>
<dbReference type="EC" id="2.7.11.1" evidence="2"/>
<evidence type="ECO:0000256" key="2">
    <source>
        <dbReference type="ARBA" id="ARBA00012513"/>
    </source>
</evidence>
<evidence type="ECO:0000256" key="6">
    <source>
        <dbReference type="ARBA" id="ARBA00022777"/>
    </source>
</evidence>
<dbReference type="GO" id="GO:0055028">
    <property type="term" value="C:cortical microtubule"/>
    <property type="evidence" value="ECO:0007669"/>
    <property type="project" value="TreeGrafter"/>
</dbReference>
<proteinExistence type="inferred from homology"/>
<dbReference type="InterPro" id="IPR050660">
    <property type="entry name" value="NEK_Ser/Thr_kinase"/>
</dbReference>
<keyword evidence="15" id="KW-1185">Reference proteome</keyword>
<feature type="compositionally biased region" description="Basic and acidic residues" evidence="12">
    <location>
        <begin position="344"/>
        <end position="355"/>
    </location>
</feature>
<evidence type="ECO:0000256" key="4">
    <source>
        <dbReference type="ARBA" id="ARBA00022679"/>
    </source>
</evidence>
<feature type="binding site" evidence="11">
    <location>
        <position position="37"/>
    </location>
    <ligand>
        <name>ATP</name>
        <dbReference type="ChEBI" id="CHEBI:30616"/>
    </ligand>
</feature>
<comment type="catalytic activity">
    <reaction evidence="9">
        <text>L-seryl-[protein] + ATP = O-phospho-L-seryl-[protein] + ADP + H(+)</text>
        <dbReference type="Rhea" id="RHEA:17989"/>
        <dbReference type="Rhea" id="RHEA-COMP:9863"/>
        <dbReference type="Rhea" id="RHEA-COMP:11604"/>
        <dbReference type="ChEBI" id="CHEBI:15378"/>
        <dbReference type="ChEBI" id="CHEBI:29999"/>
        <dbReference type="ChEBI" id="CHEBI:30616"/>
        <dbReference type="ChEBI" id="CHEBI:83421"/>
        <dbReference type="ChEBI" id="CHEBI:456216"/>
        <dbReference type="EC" id="2.7.11.1"/>
    </reaction>
</comment>
<evidence type="ECO:0000256" key="7">
    <source>
        <dbReference type="ARBA" id="ARBA00022840"/>
    </source>
</evidence>
<organism evidence="14 15">
    <name type="scientific">Panicum virgatum</name>
    <name type="common">Blackwell switchgrass</name>
    <dbReference type="NCBI Taxonomy" id="38727"/>
    <lineage>
        <taxon>Eukaryota</taxon>
        <taxon>Viridiplantae</taxon>
        <taxon>Streptophyta</taxon>
        <taxon>Embryophyta</taxon>
        <taxon>Tracheophyta</taxon>
        <taxon>Spermatophyta</taxon>
        <taxon>Magnoliopsida</taxon>
        <taxon>Liliopsida</taxon>
        <taxon>Poales</taxon>
        <taxon>Poaceae</taxon>
        <taxon>PACMAD clade</taxon>
        <taxon>Panicoideae</taxon>
        <taxon>Panicodae</taxon>
        <taxon>Paniceae</taxon>
        <taxon>Panicinae</taxon>
        <taxon>Panicum</taxon>
        <taxon>Panicum sect. Hiantes</taxon>
    </lineage>
</organism>
<dbReference type="GO" id="GO:0005524">
    <property type="term" value="F:ATP binding"/>
    <property type="evidence" value="ECO:0007669"/>
    <property type="project" value="UniProtKB-UniRule"/>
</dbReference>